<dbReference type="Gene3D" id="3.40.30.10">
    <property type="entry name" value="Glutaredoxin"/>
    <property type="match status" value="1"/>
</dbReference>
<dbReference type="InterPro" id="IPR013766">
    <property type="entry name" value="Thioredoxin_domain"/>
</dbReference>
<dbReference type="PANTHER" id="PTHR42852:SF17">
    <property type="entry name" value="THIOREDOXIN-LIKE PROTEIN HI_1115"/>
    <property type="match status" value="1"/>
</dbReference>
<accession>A0ABW3IBF9</accession>
<name>A0ABW3IBF9_9FLAO</name>
<dbReference type="RefSeq" id="WP_380736466.1">
    <property type="nucleotide sequence ID" value="NZ_JBHTJP010000031.1"/>
</dbReference>
<protein>
    <submittedName>
        <fullName evidence="2">TlpA family protein disulfide reductase</fullName>
    </submittedName>
</protein>
<dbReference type="CDD" id="cd02966">
    <property type="entry name" value="TlpA_like_family"/>
    <property type="match status" value="1"/>
</dbReference>
<organism evidence="2 3">
    <name type="scientific">Salinimicrobium gaetbulicola</name>
    <dbReference type="NCBI Taxonomy" id="999702"/>
    <lineage>
        <taxon>Bacteria</taxon>
        <taxon>Pseudomonadati</taxon>
        <taxon>Bacteroidota</taxon>
        <taxon>Flavobacteriia</taxon>
        <taxon>Flavobacteriales</taxon>
        <taxon>Flavobacteriaceae</taxon>
        <taxon>Salinimicrobium</taxon>
    </lineage>
</organism>
<dbReference type="PROSITE" id="PS51352">
    <property type="entry name" value="THIOREDOXIN_2"/>
    <property type="match status" value="1"/>
</dbReference>
<evidence type="ECO:0000313" key="2">
    <source>
        <dbReference type="EMBL" id="MFD0975449.1"/>
    </source>
</evidence>
<dbReference type="Proteomes" id="UP001597100">
    <property type="component" value="Unassembled WGS sequence"/>
</dbReference>
<proteinExistence type="predicted"/>
<dbReference type="InterPro" id="IPR013740">
    <property type="entry name" value="Redoxin"/>
</dbReference>
<evidence type="ECO:0000259" key="1">
    <source>
        <dbReference type="PROSITE" id="PS51352"/>
    </source>
</evidence>
<dbReference type="PROSITE" id="PS51257">
    <property type="entry name" value="PROKAR_LIPOPROTEIN"/>
    <property type="match status" value="1"/>
</dbReference>
<reference evidence="3" key="1">
    <citation type="journal article" date="2019" name="Int. J. Syst. Evol. Microbiol.">
        <title>The Global Catalogue of Microorganisms (GCM) 10K type strain sequencing project: providing services to taxonomists for standard genome sequencing and annotation.</title>
        <authorList>
            <consortium name="The Broad Institute Genomics Platform"/>
            <consortium name="The Broad Institute Genome Sequencing Center for Infectious Disease"/>
            <person name="Wu L."/>
            <person name="Ma J."/>
        </authorList>
    </citation>
    <scope>NUCLEOTIDE SEQUENCE [LARGE SCALE GENOMIC DNA]</scope>
    <source>
        <strain evidence="3">CCUG 60898</strain>
    </source>
</reference>
<dbReference type="PANTHER" id="PTHR42852">
    <property type="entry name" value="THIOL:DISULFIDE INTERCHANGE PROTEIN DSBE"/>
    <property type="match status" value="1"/>
</dbReference>
<evidence type="ECO:0000313" key="3">
    <source>
        <dbReference type="Proteomes" id="UP001597100"/>
    </source>
</evidence>
<dbReference type="EMBL" id="JBHTJP010000031">
    <property type="protein sequence ID" value="MFD0975449.1"/>
    <property type="molecule type" value="Genomic_DNA"/>
</dbReference>
<dbReference type="SUPFAM" id="SSF52833">
    <property type="entry name" value="Thioredoxin-like"/>
    <property type="match status" value="1"/>
</dbReference>
<feature type="domain" description="Thioredoxin" evidence="1">
    <location>
        <begin position="134"/>
        <end position="275"/>
    </location>
</feature>
<keyword evidence="3" id="KW-1185">Reference proteome</keyword>
<dbReference type="InterPro" id="IPR050553">
    <property type="entry name" value="Thioredoxin_ResA/DsbE_sf"/>
</dbReference>
<gene>
    <name evidence="2" type="ORF">ACFQ1G_01475</name>
</gene>
<dbReference type="Pfam" id="PF08534">
    <property type="entry name" value="Redoxin"/>
    <property type="match status" value="1"/>
</dbReference>
<dbReference type="InterPro" id="IPR036249">
    <property type="entry name" value="Thioredoxin-like_sf"/>
</dbReference>
<sequence>MRTSKILSLFILPIILFSCKEKDRTEKQSVSEKVEIIEPNIDLKKIETDFIKWWTYYSSNISLSSNFIGLNEEADTIEKKQFLEKLITGNYIPLKIKSNTAIKTYKLFELDSNANKSIGKTIKNESLTSLKHFKMEGQELPKFEFIDLNGNHYTNENTKGKTIILKTWFINCKACVAEFPELNEFVEKYKQKNNIIFVSLALDTKSELESFLQKKEFEYQVVPNQKEFVRNLNLQTYPTHLIIDENGTIKKVVNKASEMIASFENLKELNEKIPPPPPL</sequence>
<comment type="caution">
    <text evidence="2">The sequence shown here is derived from an EMBL/GenBank/DDBJ whole genome shotgun (WGS) entry which is preliminary data.</text>
</comment>